<dbReference type="EMBL" id="CAJVQC010012647">
    <property type="protein sequence ID" value="CAG8640588.1"/>
    <property type="molecule type" value="Genomic_DNA"/>
</dbReference>
<protein>
    <submittedName>
        <fullName evidence="1">24768_t:CDS:1</fullName>
    </submittedName>
</protein>
<comment type="caution">
    <text evidence="1">The sequence shown here is derived from an EMBL/GenBank/DDBJ whole genome shotgun (WGS) entry which is preliminary data.</text>
</comment>
<organism evidence="1 2">
    <name type="scientific">Racocetra persica</name>
    <dbReference type="NCBI Taxonomy" id="160502"/>
    <lineage>
        <taxon>Eukaryota</taxon>
        <taxon>Fungi</taxon>
        <taxon>Fungi incertae sedis</taxon>
        <taxon>Mucoromycota</taxon>
        <taxon>Glomeromycotina</taxon>
        <taxon>Glomeromycetes</taxon>
        <taxon>Diversisporales</taxon>
        <taxon>Gigasporaceae</taxon>
        <taxon>Racocetra</taxon>
    </lineage>
</organism>
<accession>A0ACA9N991</accession>
<evidence type="ECO:0000313" key="2">
    <source>
        <dbReference type="Proteomes" id="UP000789920"/>
    </source>
</evidence>
<reference evidence="1" key="1">
    <citation type="submission" date="2021-06" db="EMBL/GenBank/DDBJ databases">
        <authorList>
            <person name="Kallberg Y."/>
            <person name="Tangrot J."/>
            <person name="Rosling A."/>
        </authorList>
    </citation>
    <scope>NUCLEOTIDE SEQUENCE</scope>
    <source>
        <strain evidence="1">MA461A</strain>
    </source>
</reference>
<proteinExistence type="predicted"/>
<evidence type="ECO:0000313" key="1">
    <source>
        <dbReference type="EMBL" id="CAG8640588.1"/>
    </source>
</evidence>
<gene>
    <name evidence="1" type="ORF">RPERSI_LOCUS7464</name>
</gene>
<feature type="non-terminal residue" evidence="1">
    <location>
        <position position="1"/>
    </location>
</feature>
<dbReference type="Proteomes" id="UP000789920">
    <property type="component" value="Unassembled WGS sequence"/>
</dbReference>
<name>A0ACA9N991_9GLOM</name>
<keyword evidence="2" id="KW-1185">Reference proteome</keyword>
<sequence>VSKTDVDQTTYKVDKEIRTKDDNTVDNFYIIHLYDKSWQSS</sequence>